<dbReference type="Pfam" id="PF03629">
    <property type="entry name" value="SASA"/>
    <property type="match status" value="1"/>
</dbReference>
<proteinExistence type="predicted"/>
<gene>
    <name evidence="5" type="ORF">JIN81_07725</name>
</gene>
<dbReference type="PANTHER" id="PTHR22901:SF0">
    <property type="entry name" value="SIALATE O-ACETYLESTERASE"/>
    <property type="match status" value="1"/>
</dbReference>
<dbReference type="AlphaFoldDB" id="A0A934RBV7"/>
<dbReference type="GO" id="GO:0005975">
    <property type="term" value="P:carbohydrate metabolic process"/>
    <property type="evidence" value="ECO:0007669"/>
    <property type="project" value="TreeGrafter"/>
</dbReference>
<organism evidence="5 6">
    <name type="scientific">Haloferula rosea</name>
    <dbReference type="NCBI Taxonomy" id="490093"/>
    <lineage>
        <taxon>Bacteria</taxon>
        <taxon>Pseudomonadati</taxon>
        <taxon>Verrucomicrobiota</taxon>
        <taxon>Verrucomicrobiia</taxon>
        <taxon>Verrucomicrobiales</taxon>
        <taxon>Verrucomicrobiaceae</taxon>
        <taxon>Haloferula</taxon>
    </lineage>
</organism>
<keyword evidence="6" id="KW-1185">Reference proteome</keyword>
<dbReference type="SUPFAM" id="SSF52266">
    <property type="entry name" value="SGNH hydrolase"/>
    <property type="match status" value="2"/>
</dbReference>
<dbReference type="RefSeq" id="WP_200278294.1">
    <property type="nucleotide sequence ID" value="NZ_JAENII010000004.1"/>
</dbReference>
<comment type="caution">
    <text evidence="5">The sequence shown here is derived from an EMBL/GenBank/DDBJ whole genome shotgun (WGS) entry which is preliminary data.</text>
</comment>
<dbReference type="Proteomes" id="UP000658278">
    <property type="component" value="Unassembled WGS sequence"/>
</dbReference>
<evidence type="ECO:0000313" key="6">
    <source>
        <dbReference type="Proteomes" id="UP000658278"/>
    </source>
</evidence>
<dbReference type="Gene3D" id="3.40.50.1110">
    <property type="entry name" value="SGNH hydrolase"/>
    <property type="match status" value="2"/>
</dbReference>
<dbReference type="InterPro" id="IPR005181">
    <property type="entry name" value="SASA"/>
</dbReference>
<feature type="signal peptide" evidence="2">
    <location>
        <begin position="1"/>
        <end position="22"/>
    </location>
</feature>
<feature type="domain" description="SGNH hydrolase-type esterase" evidence="4">
    <location>
        <begin position="532"/>
        <end position="704"/>
    </location>
</feature>
<dbReference type="InterPro" id="IPR036514">
    <property type="entry name" value="SGNH_hydro_sf"/>
</dbReference>
<dbReference type="PANTHER" id="PTHR22901">
    <property type="entry name" value="SIALATE O-ACETYLESTERASE"/>
    <property type="match status" value="1"/>
</dbReference>
<dbReference type="EMBL" id="JAENII010000004">
    <property type="protein sequence ID" value="MBK1826903.1"/>
    <property type="molecule type" value="Genomic_DNA"/>
</dbReference>
<keyword evidence="1" id="KW-0378">Hydrolase</keyword>
<feature type="domain" description="Sialate O-acetylesterase" evidence="3">
    <location>
        <begin position="291"/>
        <end position="408"/>
    </location>
</feature>
<name>A0A934RBV7_9BACT</name>
<reference evidence="5" key="1">
    <citation type="submission" date="2021-01" db="EMBL/GenBank/DDBJ databases">
        <title>Modified the classification status of verrucomicrobia.</title>
        <authorList>
            <person name="Feng X."/>
        </authorList>
    </citation>
    <scope>NUCLEOTIDE SEQUENCE</scope>
    <source>
        <strain evidence="5">KCTC 22201</strain>
    </source>
</reference>
<dbReference type="InterPro" id="IPR039329">
    <property type="entry name" value="SIAE"/>
</dbReference>
<protein>
    <submittedName>
        <fullName evidence="5">Uncharacterized protein</fullName>
    </submittedName>
</protein>
<accession>A0A934RBV7</accession>
<keyword evidence="2" id="KW-0732">Signal</keyword>
<evidence type="ECO:0000259" key="3">
    <source>
        <dbReference type="Pfam" id="PF03629"/>
    </source>
</evidence>
<dbReference type="InterPro" id="IPR013830">
    <property type="entry name" value="SGNH_hydro"/>
</dbReference>
<evidence type="ECO:0000256" key="1">
    <source>
        <dbReference type="ARBA" id="ARBA00022801"/>
    </source>
</evidence>
<evidence type="ECO:0000259" key="4">
    <source>
        <dbReference type="Pfam" id="PF13472"/>
    </source>
</evidence>
<dbReference type="GO" id="GO:0001681">
    <property type="term" value="F:sialate O-acetylesterase activity"/>
    <property type="evidence" value="ECO:0007669"/>
    <property type="project" value="InterPro"/>
</dbReference>
<feature type="chain" id="PRO_5036956308" evidence="2">
    <location>
        <begin position="23"/>
        <end position="724"/>
    </location>
</feature>
<evidence type="ECO:0000313" key="5">
    <source>
        <dbReference type="EMBL" id="MBK1826903.1"/>
    </source>
</evidence>
<sequence>MNPLTLSLLLATVVGTSLTAVAETLPARAFTDHMVLQQGQPLPVFGTDHAGQAVKVSFAGQTQSTSTDKDGRWRVEFAPLPASTVAREMIIQGSSSVTLTDILVGEVWLAAGQSNMDWKVRQCSNTPHPDNFPLIRMANWTGTVGAGASDTYEAEDLDQLSPDTFYQGSWTTLDASPVADQSAVAYFFANALARELRGRGPESTDIPIGIIDISYGGTTTEAFIKPEVLQANPYLAAAFTNPREARTLGQWATSRIRRNLGSYTHRDPALPHPHPFAPGFLHASAMPHLQPLRIRGVIWYQGESNAEFSSDGFMWNGQRLADYQHQVMATLVNSWRDEFHHPDLPFYMVELPRISAPNRILWPWYRNAQQRTADEIDHVELAVVTEFGSAGSNVHPGNKEPVGERLARIALAELYRERVAHRSPVFVEHKTTKGKIHLRFDHSGGGLVDRDGGELRNFEIAGANGKFVPATATIAGTSVTVSSPDVPEPVAVRHAWTMDADVDLASKEGLTARSFRTDAWLTAPGRRIRVACIGDSITYGAGLADPATEAYPARLAGILGEAHEVRGFGKSGFGIHRPEKKYDRTREYLDALSYAPDIVICNLGINDITQWGTYQKEDMIREYRKLIDAFASLPTRPYIIQWSPLAPLFPGQRFHADPNVDTLNEWLSAAVAHTGVDTIDMFTPLKDHPKWFPDHIHPNAEGSEAIARAVALKLKQLDDVPADP</sequence>
<evidence type="ECO:0000256" key="2">
    <source>
        <dbReference type="SAM" id="SignalP"/>
    </source>
</evidence>
<dbReference type="Pfam" id="PF13472">
    <property type="entry name" value="Lipase_GDSL_2"/>
    <property type="match status" value="1"/>
</dbReference>